<evidence type="ECO:0008006" key="4">
    <source>
        <dbReference type="Google" id="ProtNLM"/>
    </source>
</evidence>
<evidence type="ECO:0000313" key="2">
    <source>
        <dbReference type="EMBL" id="NRT86861.1"/>
    </source>
</evidence>
<dbReference type="Proteomes" id="UP001193748">
    <property type="component" value="Unassembled WGS sequence"/>
</dbReference>
<evidence type="ECO:0000256" key="1">
    <source>
        <dbReference type="SAM" id="MobiDB-lite"/>
    </source>
</evidence>
<dbReference type="EMBL" id="JABSWW010000001">
    <property type="protein sequence ID" value="NRT86861.1"/>
    <property type="molecule type" value="Genomic_DNA"/>
</dbReference>
<comment type="caution">
    <text evidence="2">The sequence shown here is derived from an EMBL/GenBank/DDBJ whole genome shotgun (WGS) entry which is preliminary data.</text>
</comment>
<feature type="region of interest" description="Disordered" evidence="1">
    <location>
        <begin position="17"/>
        <end position="38"/>
    </location>
</feature>
<accession>A0AAX0AVC1</accession>
<organism evidence="2 3">
    <name type="scientific">Clostridium beijerinckii</name>
    <name type="common">Clostridium MP</name>
    <dbReference type="NCBI Taxonomy" id="1520"/>
    <lineage>
        <taxon>Bacteria</taxon>
        <taxon>Bacillati</taxon>
        <taxon>Bacillota</taxon>
        <taxon>Clostridia</taxon>
        <taxon>Eubacteriales</taxon>
        <taxon>Clostridiaceae</taxon>
        <taxon>Clostridium</taxon>
    </lineage>
</organism>
<reference evidence="2" key="1">
    <citation type="submission" date="2020-05" db="EMBL/GenBank/DDBJ databases">
        <authorList>
            <person name="Brown S."/>
            <person name="Huntemann M."/>
            <person name="Clum A."/>
            <person name="Spunde A."/>
            <person name="Palaniappan K."/>
            <person name="Ritter S."/>
            <person name="Mikhailova N."/>
            <person name="Chen I.-M."/>
            <person name="Stamatis D."/>
            <person name="Reddy T."/>
            <person name="O'Malley R."/>
            <person name="Daum C."/>
            <person name="Shapiro N."/>
            <person name="Ivanova N."/>
            <person name="Kyrpides N."/>
            <person name="Woyke T."/>
        </authorList>
    </citation>
    <scope>NUCLEOTIDE SEQUENCE</scope>
    <source>
        <strain evidence="2">DJ080</strain>
    </source>
</reference>
<proteinExistence type="predicted"/>
<sequence length="38" mass="4113">MTYEKPVILAQSTVRMAQCRPNSKPSGRPCNPPGPSGR</sequence>
<name>A0AAX0AVC1_CLOBE</name>
<dbReference type="AlphaFoldDB" id="A0AAX0AVC1"/>
<protein>
    <recommendedName>
        <fullName evidence="4">RiPP</fullName>
    </recommendedName>
</protein>
<gene>
    <name evidence="2" type="ORF">B0H41_000540</name>
</gene>
<reference evidence="2" key="2">
    <citation type="journal article" date="2022" name="Nat. Biotechnol.">
        <title>Carbon-negative production of acetone and isopropanol by gas fermentation at industrial pilot scale.</title>
        <authorList>
            <person name="Liew F.E."/>
            <person name="Nogle R."/>
            <person name="Abdalla T."/>
            <person name="Rasor B.J."/>
            <person name="Canter C."/>
            <person name="Jensen R.O."/>
            <person name="Wang L."/>
            <person name="Strutz J."/>
            <person name="Chirania P."/>
            <person name="De Tissera S."/>
            <person name="Mueller A.P."/>
            <person name="Ruan Z."/>
            <person name="Gao A."/>
            <person name="Tran L."/>
            <person name="Engle N.L."/>
            <person name="Bromley J.C."/>
            <person name="Daniell J."/>
            <person name="Conrado R."/>
            <person name="Tschaplinski T.J."/>
            <person name="Giannone R.J."/>
            <person name="Hettich R.L."/>
            <person name="Karim A.S."/>
            <person name="Simpson S.D."/>
            <person name="Brown S.D."/>
            <person name="Leang C."/>
            <person name="Jewett M.C."/>
            <person name="Kopke M."/>
        </authorList>
    </citation>
    <scope>NUCLEOTIDE SEQUENCE</scope>
    <source>
        <strain evidence="2">DJ080</strain>
    </source>
</reference>
<evidence type="ECO:0000313" key="3">
    <source>
        <dbReference type="Proteomes" id="UP001193748"/>
    </source>
</evidence>